<keyword evidence="2" id="KW-1185">Reference proteome</keyword>
<dbReference type="STRING" id="1182541.W9YED4"/>
<dbReference type="InterPro" id="IPR021842">
    <property type="entry name" value="DUF3435"/>
</dbReference>
<protein>
    <submittedName>
        <fullName evidence="1">Uncharacterized protein</fullName>
    </submittedName>
</protein>
<dbReference type="eggNOG" id="ENOG502SH56">
    <property type="taxonomic scope" value="Eukaryota"/>
</dbReference>
<dbReference type="Pfam" id="PF11917">
    <property type="entry name" value="DUF3435"/>
    <property type="match status" value="1"/>
</dbReference>
<comment type="caution">
    <text evidence="1">The sequence shown here is derived from an EMBL/GenBank/DDBJ whole genome shotgun (WGS) entry which is preliminary data.</text>
</comment>
<dbReference type="GeneID" id="19159830"/>
<dbReference type="PANTHER" id="PTHR37535:SF3">
    <property type="entry name" value="FLUG DOMAIN-CONTAINING PROTEIN"/>
    <property type="match status" value="1"/>
</dbReference>
<evidence type="ECO:0000313" key="2">
    <source>
        <dbReference type="Proteomes" id="UP000019484"/>
    </source>
</evidence>
<name>W9YED4_9EURO</name>
<sequence>MADTPEKRPQHALYEGAVPVILCFNPMLPFLARLLVHGAFRDYDTIEELFGIIPPDDEMLQLHWKDEVLDTPFFKAQSSKSSTDRIETADAFSKRNRALGLRAGHSKPPTGHDFRAEGLYWIDKFYSEATRMVHAGHMDSNTLRRHYMPTNGADGQGTYLGGKGRTIVADLFRGLTLPRNPNLSQCLPAEKQWELENTPQYLALSEEITNLEGKTDTKSVNRRRRLYSERRTLTDKELRDWQKRQPNRPNDPAGYYRAIFNRVSFLMPERKSLSENLFEIDTLRSPMGLSTLRAMMTLYRQQSEVEYRPGLEPDKCCCSKVYENEIEENRPAFYDWMHIYACYKRSCESVYGSVELCFLCNEWVFGEISWEKHCHQHLARIQDLPTFCDPLIYGRVLATAGYCPFCLTDERLPASVRLKQFLNRGKWLTHIHKHISSLDVKEPLKCAHP</sequence>
<dbReference type="OrthoDB" id="4160863at2759"/>
<reference evidence="1 2" key="1">
    <citation type="submission" date="2013-03" db="EMBL/GenBank/DDBJ databases">
        <title>The Genome Sequence of Capronia coronata CBS 617.96.</title>
        <authorList>
            <consortium name="The Broad Institute Genomics Platform"/>
            <person name="Cuomo C."/>
            <person name="de Hoog S."/>
            <person name="Gorbushina A."/>
            <person name="Walker B."/>
            <person name="Young S.K."/>
            <person name="Zeng Q."/>
            <person name="Gargeya S."/>
            <person name="Fitzgerald M."/>
            <person name="Haas B."/>
            <person name="Abouelleil A."/>
            <person name="Allen A.W."/>
            <person name="Alvarado L."/>
            <person name="Arachchi H.M."/>
            <person name="Berlin A.M."/>
            <person name="Chapman S.B."/>
            <person name="Gainer-Dewar J."/>
            <person name="Goldberg J."/>
            <person name="Griggs A."/>
            <person name="Gujja S."/>
            <person name="Hansen M."/>
            <person name="Howarth C."/>
            <person name="Imamovic A."/>
            <person name="Ireland A."/>
            <person name="Larimer J."/>
            <person name="McCowan C."/>
            <person name="Murphy C."/>
            <person name="Pearson M."/>
            <person name="Poon T.W."/>
            <person name="Priest M."/>
            <person name="Roberts A."/>
            <person name="Saif S."/>
            <person name="Shea T."/>
            <person name="Sisk P."/>
            <person name="Sykes S."/>
            <person name="Wortman J."/>
            <person name="Nusbaum C."/>
            <person name="Birren B."/>
        </authorList>
    </citation>
    <scope>NUCLEOTIDE SEQUENCE [LARGE SCALE GENOMIC DNA]</scope>
    <source>
        <strain evidence="1 2">CBS 617.96</strain>
    </source>
</reference>
<evidence type="ECO:0000313" key="1">
    <source>
        <dbReference type="EMBL" id="EXJ88025.1"/>
    </source>
</evidence>
<dbReference type="EMBL" id="AMWN01000004">
    <property type="protein sequence ID" value="EXJ88025.1"/>
    <property type="molecule type" value="Genomic_DNA"/>
</dbReference>
<dbReference type="HOGENOM" id="CLU_589489_0_0_1"/>
<gene>
    <name evidence="1" type="ORF">A1O1_04952</name>
</gene>
<organism evidence="1 2">
    <name type="scientific">Capronia coronata CBS 617.96</name>
    <dbReference type="NCBI Taxonomy" id="1182541"/>
    <lineage>
        <taxon>Eukaryota</taxon>
        <taxon>Fungi</taxon>
        <taxon>Dikarya</taxon>
        <taxon>Ascomycota</taxon>
        <taxon>Pezizomycotina</taxon>
        <taxon>Eurotiomycetes</taxon>
        <taxon>Chaetothyriomycetidae</taxon>
        <taxon>Chaetothyriales</taxon>
        <taxon>Herpotrichiellaceae</taxon>
        <taxon>Capronia</taxon>
    </lineage>
</organism>
<accession>W9YED4</accession>
<proteinExistence type="predicted"/>
<dbReference type="AlphaFoldDB" id="W9YED4"/>
<dbReference type="Proteomes" id="UP000019484">
    <property type="component" value="Unassembled WGS sequence"/>
</dbReference>
<dbReference type="RefSeq" id="XP_007724031.1">
    <property type="nucleotide sequence ID" value="XM_007725841.1"/>
</dbReference>
<dbReference type="PANTHER" id="PTHR37535">
    <property type="entry name" value="FLUG DOMAIN PROTEIN"/>
    <property type="match status" value="1"/>
</dbReference>